<dbReference type="GO" id="GO:0006526">
    <property type="term" value="P:L-arginine biosynthetic process"/>
    <property type="evidence" value="ECO:0007669"/>
    <property type="project" value="UniProtKB-UniRule"/>
</dbReference>
<keyword evidence="2 5" id="KW-0028">Amino-acid biosynthesis</keyword>
<protein>
    <recommendedName>
        <fullName evidence="5">Acetylornithine aminotransferase</fullName>
        <shortName evidence="5">ACOAT</shortName>
        <ecNumber evidence="5">2.6.1.11</ecNumber>
    </recommendedName>
</protein>
<keyword evidence="3 5" id="KW-0808">Transferase</keyword>
<dbReference type="InterPro" id="IPR049704">
    <property type="entry name" value="Aminotrans_3_PPA_site"/>
</dbReference>
<dbReference type="PANTHER" id="PTHR11986">
    <property type="entry name" value="AMINOTRANSFERASE CLASS III"/>
    <property type="match status" value="1"/>
</dbReference>
<keyword evidence="5" id="KW-0963">Cytoplasm</keyword>
<dbReference type="Gene3D" id="3.40.640.10">
    <property type="entry name" value="Type I PLP-dependent aspartate aminotransferase-like (Major domain)"/>
    <property type="match status" value="1"/>
</dbReference>
<comment type="subcellular location">
    <subcellularLocation>
        <location evidence="5">Cytoplasm</location>
    </subcellularLocation>
</comment>
<organism evidence="6 7">
    <name type="scientific">Helicobacter fennelliae</name>
    <dbReference type="NCBI Taxonomy" id="215"/>
    <lineage>
        <taxon>Bacteria</taxon>
        <taxon>Pseudomonadati</taxon>
        <taxon>Campylobacterota</taxon>
        <taxon>Epsilonproteobacteria</taxon>
        <taxon>Campylobacterales</taxon>
        <taxon>Helicobacteraceae</taxon>
        <taxon>Helicobacter</taxon>
    </lineage>
</organism>
<dbReference type="Gene3D" id="3.90.1150.10">
    <property type="entry name" value="Aspartate Aminotransferase, domain 1"/>
    <property type="match status" value="1"/>
</dbReference>
<sequence>MNTTTDFIASASESILKTYNRQPINFDYGKGVYLFDTHGKKYLDFGSGVGVNALGYGNKAFNDALKAQIDKVLHISNLYYNTPAIEAAQKLLRVCGLDKVFFTNSGTESIEGALKVAKKYAFQKGLKNPQIIAMNNSFHGRTLGALSVTGNTSYQKPFLPLIPGVVFADFNNFESVEKFINDNTCAIILESVQGESGVTPATKEFLSQIRRICDEKDIVLILDEIQCGMGRSGKMFAYQHYGIKPDVLTSAKALGCGVPVGAFVVSEKIAKHSLQPGDHGSTYGGNPFVCAAVSKVFDLFEELSLIQNVQNMTTILESKINALCKKYNFLIDHRGLGLLRGIELEERIHSKDIIVRAQEKGLIILPAGHNTLRIAPPLVIDSSHIDEMIEILDSILREI</sequence>
<dbReference type="CDD" id="cd00610">
    <property type="entry name" value="OAT_like"/>
    <property type="match status" value="1"/>
</dbReference>
<dbReference type="Proteomes" id="UP000250166">
    <property type="component" value="Unassembled WGS sequence"/>
</dbReference>
<dbReference type="InterPro" id="IPR015424">
    <property type="entry name" value="PyrdxlP-dep_Trfase"/>
</dbReference>
<keyword evidence="5" id="KW-0055">Arginine biosynthesis</keyword>
<feature type="binding site" evidence="5">
    <location>
        <position position="282"/>
    </location>
    <ligand>
        <name>pyridoxal 5'-phosphate</name>
        <dbReference type="ChEBI" id="CHEBI:597326"/>
    </ligand>
</feature>
<dbReference type="NCBIfam" id="TIGR00707">
    <property type="entry name" value="argD"/>
    <property type="match status" value="1"/>
</dbReference>
<evidence type="ECO:0000313" key="6">
    <source>
        <dbReference type="EMBL" id="SQB99061.1"/>
    </source>
</evidence>
<dbReference type="NCBIfam" id="NF002325">
    <property type="entry name" value="PRK01278.1"/>
    <property type="match status" value="1"/>
</dbReference>
<dbReference type="GO" id="GO:0042802">
    <property type="term" value="F:identical protein binding"/>
    <property type="evidence" value="ECO:0007669"/>
    <property type="project" value="TreeGrafter"/>
</dbReference>
<feature type="modified residue" description="N6-(pyridoxal phosphate)lysine" evidence="5">
    <location>
        <position position="252"/>
    </location>
</feature>
<dbReference type="AlphaFoldDB" id="A0A2X3BDW6"/>
<keyword evidence="4 5" id="KW-0663">Pyridoxal phosphate</keyword>
<feature type="binding site" evidence="5">
    <location>
        <position position="281"/>
    </location>
    <ligand>
        <name>N(2)-acetyl-L-ornithine</name>
        <dbReference type="ChEBI" id="CHEBI:57805"/>
    </ligand>
</feature>
<dbReference type="PROSITE" id="PS00600">
    <property type="entry name" value="AA_TRANSFER_CLASS_3"/>
    <property type="match status" value="1"/>
</dbReference>
<dbReference type="RefSeq" id="WP_112058816.1">
    <property type="nucleotide sequence ID" value="NZ_UAWL01000006.1"/>
</dbReference>
<comment type="pathway">
    <text evidence="5">Amino-acid biosynthesis; L-arginine biosynthesis; N(2)-acetyl-L-ornithine from L-glutamate: step 4/4.</text>
</comment>
<proteinExistence type="inferred from homology"/>
<comment type="catalytic activity">
    <reaction evidence="5">
        <text>N(2)-acetyl-L-ornithine + 2-oxoglutarate = N-acetyl-L-glutamate 5-semialdehyde + L-glutamate</text>
        <dbReference type="Rhea" id="RHEA:18049"/>
        <dbReference type="ChEBI" id="CHEBI:16810"/>
        <dbReference type="ChEBI" id="CHEBI:29123"/>
        <dbReference type="ChEBI" id="CHEBI:29985"/>
        <dbReference type="ChEBI" id="CHEBI:57805"/>
        <dbReference type="EC" id="2.6.1.11"/>
    </reaction>
</comment>
<feature type="binding site" evidence="5">
    <location>
        <begin position="223"/>
        <end position="226"/>
    </location>
    <ligand>
        <name>pyridoxal 5'-phosphate</name>
        <dbReference type="ChEBI" id="CHEBI:597326"/>
    </ligand>
</feature>
<name>A0A2X3BDW6_9HELI</name>
<comment type="miscellaneous">
    <text evidence="5">May also have succinyldiaminopimelate aminotransferase activity, thus carrying out the corresponding step in lysine biosynthesis.</text>
</comment>
<dbReference type="GO" id="GO:0005737">
    <property type="term" value="C:cytoplasm"/>
    <property type="evidence" value="ECO:0007669"/>
    <property type="project" value="UniProtKB-SubCell"/>
</dbReference>
<dbReference type="PIRSF" id="PIRSF000521">
    <property type="entry name" value="Transaminase_4ab_Lys_Orn"/>
    <property type="match status" value="1"/>
</dbReference>
<evidence type="ECO:0000256" key="1">
    <source>
        <dbReference type="ARBA" id="ARBA00022576"/>
    </source>
</evidence>
<dbReference type="GO" id="GO:0030170">
    <property type="term" value="F:pyridoxal phosphate binding"/>
    <property type="evidence" value="ECO:0007669"/>
    <property type="project" value="InterPro"/>
</dbReference>
<dbReference type="InterPro" id="IPR050103">
    <property type="entry name" value="Class-III_PLP-dep_AT"/>
</dbReference>
<feature type="binding site" evidence="5">
    <location>
        <position position="141"/>
    </location>
    <ligand>
        <name>N(2)-acetyl-L-ornithine</name>
        <dbReference type="ChEBI" id="CHEBI:57805"/>
    </ligand>
</feature>
<dbReference type="FunFam" id="3.40.640.10:FF:000004">
    <property type="entry name" value="Acetylornithine aminotransferase"/>
    <property type="match status" value="1"/>
</dbReference>
<comment type="subunit">
    <text evidence="5">Homodimer.</text>
</comment>
<feature type="binding site" evidence="5">
    <location>
        <begin position="106"/>
        <end position="107"/>
    </location>
    <ligand>
        <name>pyridoxal 5'-phosphate</name>
        <dbReference type="ChEBI" id="CHEBI:597326"/>
    </ligand>
</feature>
<dbReference type="GO" id="GO:0003992">
    <property type="term" value="F:N2-acetyl-L-ornithine:2-oxoglutarate 5-aminotransferase activity"/>
    <property type="evidence" value="ECO:0007669"/>
    <property type="project" value="UniProtKB-UniRule"/>
</dbReference>
<reference evidence="6 7" key="1">
    <citation type="submission" date="2018-06" db="EMBL/GenBank/DDBJ databases">
        <authorList>
            <consortium name="Pathogen Informatics"/>
            <person name="Doyle S."/>
        </authorList>
    </citation>
    <scope>NUCLEOTIDE SEQUENCE [LARGE SCALE GENOMIC DNA]</scope>
    <source>
        <strain evidence="6 7">NCTC13102</strain>
    </source>
</reference>
<comment type="cofactor">
    <cofactor evidence="5">
        <name>pyridoxal 5'-phosphate</name>
        <dbReference type="ChEBI" id="CHEBI:597326"/>
    </cofactor>
    <text evidence="5">Binds 1 pyridoxal phosphate per subunit.</text>
</comment>
<dbReference type="InterPro" id="IPR005814">
    <property type="entry name" value="Aminotrans_3"/>
</dbReference>
<dbReference type="EC" id="2.6.1.11" evidence="5"/>
<accession>A0A2X3BDW6</accession>
<dbReference type="EMBL" id="UAWL01000006">
    <property type="protein sequence ID" value="SQB99061.1"/>
    <property type="molecule type" value="Genomic_DNA"/>
</dbReference>
<keyword evidence="1 5" id="KW-0032">Aminotransferase</keyword>
<evidence type="ECO:0000313" key="7">
    <source>
        <dbReference type="Proteomes" id="UP000250166"/>
    </source>
</evidence>
<feature type="binding site" evidence="5">
    <location>
        <position position="138"/>
    </location>
    <ligand>
        <name>pyridoxal 5'-phosphate</name>
        <dbReference type="ChEBI" id="CHEBI:597326"/>
    </ligand>
</feature>
<dbReference type="InterPro" id="IPR015421">
    <property type="entry name" value="PyrdxlP-dep_Trfase_major"/>
</dbReference>
<dbReference type="SUPFAM" id="SSF53383">
    <property type="entry name" value="PLP-dependent transferases"/>
    <property type="match status" value="1"/>
</dbReference>
<evidence type="ECO:0000256" key="2">
    <source>
        <dbReference type="ARBA" id="ARBA00022605"/>
    </source>
</evidence>
<comment type="similarity">
    <text evidence="5">Belongs to the class-III pyridoxal-phosphate-dependent aminotransferase family. ArgD subfamily.</text>
</comment>
<dbReference type="InterPro" id="IPR015422">
    <property type="entry name" value="PyrdxlP-dep_Trfase_small"/>
</dbReference>
<dbReference type="InterPro" id="IPR004636">
    <property type="entry name" value="AcOrn/SuccOrn_fam"/>
</dbReference>
<dbReference type="Pfam" id="PF00202">
    <property type="entry name" value="Aminotran_3"/>
    <property type="match status" value="1"/>
</dbReference>
<dbReference type="HAMAP" id="MF_01107">
    <property type="entry name" value="ArgD_aminotrans_3"/>
    <property type="match status" value="1"/>
</dbReference>
<gene>
    <name evidence="5 6" type="primary">argD</name>
    <name evidence="6" type="ORF">NCTC13102_01535</name>
</gene>
<evidence type="ECO:0000256" key="5">
    <source>
        <dbReference type="HAMAP-Rule" id="MF_01107"/>
    </source>
</evidence>
<dbReference type="UniPathway" id="UPA00068">
    <property type="reaction ID" value="UER00109"/>
</dbReference>
<dbReference type="PANTHER" id="PTHR11986:SF79">
    <property type="entry name" value="ACETYLORNITHINE AMINOTRANSFERASE, MITOCHONDRIAL"/>
    <property type="match status" value="1"/>
</dbReference>
<evidence type="ECO:0000256" key="4">
    <source>
        <dbReference type="ARBA" id="ARBA00022898"/>
    </source>
</evidence>
<evidence type="ECO:0000256" key="3">
    <source>
        <dbReference type="ARBA" id="ARBA00022679"/>
    </source>
</evidence>